<organism evidence="2 3">
    <name type="scientific">Halteria grandinella</name>
    <dbReference type="NCBI Taxonomy" id="5974"/>
    <lineage>
        <taxon>Eukaryota</taxon>
        <taxon>Sar</taxon>
        <taxon>Alveolata</taxon>
        <taxon>Ciliophora</taxon>
        <taxon>Intramacronucleata</taxon>
        <taxon>Spirotrichea</taxon>
        <taxon>Stichotrichia</taxon>
        <taxon>Sporadotrichida</taxon>
        <taxon>Halteriidae</taxon>
        <taxon>Halteria</taxon>
    </lineage>
</organism>
<evidence type="ECO:0000313" key="2">
    <source>
        <dbReference type="EMBL" id="TNV71708.1"/>
    </source>
</evidence>
<dbReference type="EMBL" id="RRYP01029736">
    <property type="protein sequence ID" value="TNV71708.1"/>
    <property type="molecule type" value="Genomic_DNA"/>
</dbReference>
<sequence length="118" mass="13185">MTFLGLLMSVHTLHTSLVLPFRIPIYCGLSSRCPAKHLGTTSADRLCIPLGMIFRMRDDMQDYTSADVLPSTLGDDRVKAKSPCQFCSVTSGLQMRRRDFGFASLVCRKFFLVICPTC</sequence>
<feature type="signal peptide" evidence="1">
    <location>
        <begin position="1"/>
        <end position="20"/>
    </location>
</feature>
<comment type="caution">
    <text evidence="2">The sequence shown here is derived from an EMBL/GenBank/DDBJ whole genome shotgun (WGS) entry which is preliminary data.</text>
</comment>
<dbReference type="Proteomes" id="UP000785679">
    <property type="component" value="Unassembled WGS sequence"/>
</dbReference>
<keyword evidence="1" id="KW-0732">Signal</keyword>
<evidence type="ECO:0008006" key="4">
    <source>
        <dbReference type="Google" id="ProtNLM"/>
    </source>
</evidence>
<name>A0A8J8NB42_HALGN</name>
<gene>
    <name evidence="2" type="ORF">FGO68_gene6854</name>
</gene>
<evidence type="ECO:0000256" key="1">
    <source>
        <dbReference type="SAM" id="SignalP"/>
    </source>
</evidence>
<proteinExistence type="predicted"/>
<accession>A0A8J8NB42</accession>
<keyword evidence="3" id="KW-1185">Reference proteome</keyword>
<dbReference type="AlphaFoldDB" id="A0A8J8NB42"/>
<protein>
    <recommendedName>
        <fullName evidence="4">Secreted protein</fullName>
    </recommendedName>
</protein>
<evidence type="ECO:0000313" key="3">
    <source>
        <dbReference type="Proteomes" id="UP000785679"/>
    </source>
</evidence>
<feature type="chain" id="PRO_5035169202" description="Secreted protein" evidence="1">
    <location>
        <begin position="21"/>
        <end position="118"/>
    </location>
</feature>
<reference evidence="2" key="1">
    <citation type="submission" date="2019-06" db="EMBL/GenBank/DDBJ databases">
        <authorList>
            <person name="Zheng W."/>
        </authorList>
    </citation>
    <scope>NUCLEOTIDE SEQUENCE</scope>
    <source>
        <strain evidence="2">QDHG01</strain>
    </source>
</reference>